<proteinExistence type="predicted"/>
<organism evidence="2 3">
    <name type="scientific">Phytopseudomonas seleniipraecipitans</name>
    <dbReference type="NCBI Taxonomy" id="640205"/>
    <lineage>
        <taxon>Bacteria</taxon>
        <taxon>Pseudomonadati</taxon>
        <taxon>Pseudomonadota</taxon>
        <taxon>Gammaproteobacteria</taxon>
        <taxon>Pseudomonadales</taxon>
        <taxon>Pseudomonadaceae</taxon>
        <taxon>Phytopseudomonas</taxon>
    </lineage>
</organism>
<reference evidence="2 3" key="1">
    <citation type="submission" date="2016-10" db="EMBL/GenBank/DDBJ databases">
        <authorList>
            <person name="de Groot N.N."/>
        </authorList>
    </citation>
    <scope>NUCLEOTIDE SEQUENCE [LARGE SCALE GENOMIC DNA]</scope>
    <source>
        <strain evidence="2 3">LMG 25475</strain>
    </source>
</reference>
<dbReference type="OrthoDB" id="6465341at2"/>
<dbReference type="AlphaFoldDB" id="A0A1G7UE84"/>
<dbReference type="Proteomes" id="UP000243378">
    <property type="component" value="Unassembled WGS sequence"/>
</dbReference>
<sequence>MIFKSVGLGLCITLVALWCGIISVAIFLAKLGVAVYFTFVNGEFNFMWLDALVYSARGGSGAGVFLGIGIWMMAKLEESKNKSK</sequence>
<accession>A0A1G7UE84</accession>
<evidence type="ECO:0000313" key="2">
    <source>
        <dbReference type="EMBL" id="SDG45389.1"/>
    </source>
</evidence>
<evidence type="ECO:0000256" key="1">
    <source>
        <dbReference type="SAM" id="Phobius"/>
    </source>
</evidence>
<evidence type="ECO:0000313" key="3">
    <source>
        <dbReference type="Proteomes" id="UP000243378"/>
    </source>
</evidence>
<dbReference type="RefSeq" id="WP_143024630.1">
    <property type="nucleotide sequence ID" value="NZ_FNBM01000011.1"/>
</dbReference>
<gene>
    <name evidence="2" type="ORF">SAMN05216381_4050</name>
</gene>
<feature type="transmembrane region" description="Helical" evidence="1">
    <location>
        <begin position="51"/>
        <end position="74"/>
    </location>
</feature>
<keyword evidence="1" id="KW-0472">Membrane</keyword>
<feature type="transmembrane region" description="Helical" evidence="1">
    <location>
        <begin position="12"/>
        <end position="39"/>
    </location>
</feature>
<dbReference type="EMBL" id="FNBM01000011">
    <property type="protein sequence ID" value="SDG45389.1"/>
    <property type="molecule type" value="Genomic_DNA"/>
</dbReference>
<keyword evidence="1" id="KW-0812">Transmembrane</keyword>
<name>A0A1G7UE84_9GAMM</name>
<protein>
    <submittedName>
        <fullName evidence="2">Uncharacterized protein</fullName>
    </submittedName>
</protein>
<keyword evidence="1" id="KW-1133">Transmembrane helix</keyword>